<dbReference type="OrthoDB" id="5895572at2759"/>
<sequence>MDQYISRVEALAKKKGLAQKTISFFAPPRKMPKGLCPKNMVLLEIGVGSKLIRRCREFLHSDGEDTPGSDETFPEPTCPSSMRVVRGVCRATEKVIQGNPVRLSDTTSAKNLA</sequence>
<keyword evidence="2" id="KW-1185">Reference proteome</keyword>
<dbReference type="AlphaFoldDB" id="A0A0C2DAR0"/>
<proteinExistence type="predicted"/>
<dbReference type="Proteomes" id="UP000054047">
    <property type="component" value="Unassembled WGS sequence"/>
</dbReference>
<protein>
    <submittedName>
        <fullName evidence="1">Uncharacterized protein</fullName>
    </submittedName>
</protein>
<reference evidence="1 2" key="1">
    <citation type="submission" date="2013-12" db="EMBL/GenBank/DDBJ databases">
        <title>Draft genome of the parsitic nematode Ancylostoma duodenale.</title>
        <authorList>
            <person name="Mitreva M."/>
        </authorList>
    </citation>
    <scope>NUCLEOTIDE SEQUENCE [LARGE SCALE GENOMIC DNA]</scope>
    <source>
        <strain evidence="1 2">Zhejiang</strain>
    </source>
</reference>
<name>A0A0C2DAR0_9BILA</name>
<accession>A0A0C2DAR0</accession>
<evidence type="ECO:0000313" key="2">
    <source>
        <dbReference type="Proteomes" id="UP000054047"/>
    </source>
</evidence>
<evidence type="ECO:0000313" key="1">
    <source>
        <dbReference type="EMBL" id="KIH66818.1"/>
    </source>
</evidence>
<gene>
    <name evidence="1" type="ORF">ANCDUO_02852</name>
</gene>
<dbReference type="EMBL" id="KN726949">
    <property type="protein sequence ID" value="KIH66818.1"/>
    <property type="molecule type" value="Genomic_DNA"/>
</dbReference>
<organism evidence="1 2">
    <name type="scientific">Ancylostoma duodenale</name>
    <dbReference type="NCBI Taxonomy" id="51022"/>
    <lineage>
        <taxon>Eukaryota</taxon>
        <taxon>Metazoa</taxon>
        <taxon>Ecdysozoa</taxon>
        <taxon>Nematoda</taxon>
        <taxon>Chromadorea</taxon>
        <taxon>Rhabditida</taxon>
        <taxon>Rhabditina</taxon>
        <taxon>Rhabditomorpha</taxon>
        <taxon>Strongyloidea</taxon>
        <taxon>Ancylostomatidae</taxon>
        <taxon>Ancylostomatinae</taxon>
        <taxon>Ancylostoma</taxon>
    </lineage>
</organism>